<reference evidence="3" key="1">
    <citation type="submission" date="2017-02" db="UniProtKB">
        <authorList>
            <consortium name="WormBaseParasite"/>
        </authorList>
    </citation>
    <scope>IDENTIFICATION</scope>
</reference>
<sequence length="509" mass="56965">FLGRGPGNVHRHRIDRQADDDNRATGTRQVHDGLPGVRRTRAFEHHIGAPAFSQPRHFLDDVLVANIDRNDALILGSNVELGLRQIGDDHPRTAPGQRGNRHHGANRARAQHHRRIARLDRGLAGRLHPNGKWLYHCAFGKAHIVGQLESVIGRMHHFGGQDTMDRRRRPKAHGRIDIIHAQAAGPRIGIGNPWLHADAVAHLEMSHARTDFGHCARRFMAQHHRLIDHEWPNLAVGIVMHVRATHAHGVNGDLDLTRPDFKRQLDIAQRELVLFFQHEGADFAHVLFPFKSITFGSSRTMAPDRGAKKRAEQIFPRTAKAQHKIHGNESASVLIVGRSAVAFFHRHSAARTVGAGRHSGGRAGFYLLPRRLGRCGAQRGSELQSGLDQFQHWPMEPQLLRARSNHPAEQLRPGDLYDGRRQDGRQLSLQRDRSHARTAVQRAANAHPGRPDSGLLVRPQYPATGCDRFCGHRGQAGPCRHASHYFRHPQPQSGAGQRSRAGVDRLPRQ</sequence>
<protein>
    <submittedName>
        <fullName evidence="3">Transcriptional regulator</fullName>
    </submittedName>
</protein>
<evidence type="ECO:0000313" key="2">
    <source>
        <dbReference type="Proteomes" id="UP000038045"/>
    </source>
</evidence>
<feature type="compositionally biased region" description="Basic residues" evidence="1">
    <location>
        <begin position="99"/>
        <end position="112"/>
    </location>
</feature>
<dbReference type="AlphaFoldDB" id="A0A0N4Z3D4"/>
<keyword evidence="2" id="KW-1185">Reference proteome</keyword>
<feature type="region of interest" description="Disordered" evidence="1">
    <location>
        <begin position="404"/>
        <end position="457"/>
    </location>
</feature>
<evidence type="ECO:0000256" key="1">
    <source>
        <dbReference type="SAM" id="MobiDB-lite"/>
    </source>
</evidence>
<organism evidence="2 3">
    <name type="scientific">Parastrongyloides trichosuri</name>
    <name type="common">Possum-specific nematode worm</name>
    <dbReference type="NCBI Taxonomy" id="131310"/>
    <lineage>
        <taxon>Eukaryota</taxon>
        <taxon>Metazoa</taxon>
        <taxon>Ecdysozoa</taxon>
        <taxon>Nematoda</taxon>
        <taxon>Chromadorea</taxon>
        <taxon>Rhabditida</taxon>
        <taxon>Tylenchina</taxon>
        <taxon>Panagrolaimomorpha</taxon>
        <taxon>Strongyloidoidea</taxon>
        <taxon>Strongyloididae</taxon>
        <taxon>Parastrongyloides</taxon>
    </lineage>
</organism>
<dbReference type="WBParaSite" id="PTRK_0000141300.1">
    <property type="protein sequence ID" value="PTRK_0000141300.1"/>
    <property type="gene ID" value="PTRK_0000141300"/>
</dbReference>
<feature type="region of interest" description="Disordered" evidence="1">
    <location>
        <begin position="1"/>
        <end position="35"/>
    </location>
</feature>
<feature type="region of interest" description="Disordered" evidence="1">
    <location>
        <begin position="481"/>
        <end position="509"/>
    </location>
</feature>
<accession>A0A0N4Z3D4</accession>
<proteinExistence type="predicted"/>
<feature type="compositionally biased region" description="Basic and acidic residues" evidence="1">
    <location>
        <begin position="415"/>
        <end position="435"/>
    </location>
</feature>
<feature type="region of interest" description="Disordered" evidence="1">
    <location>
        <begin position="86"/>
        <end position="112"/>
    </location>
</feature>
<name>A0A0N4Z3D4_PARTI</name>
<dbReference type="Proteomes" id="UP000038045">
    <property type="component" value="Unplaced"/>
</dbReference>
<evidence type="ECO:0000313" key="3">
    <source>
        <dbReference type="WBParaSite" id="PTRK_0000141300.1"/>
    </source>
</evidence>